<evidence type="ECO:0000256" key="2">
    <source>
        <dbReference type="SAM" id="Phobius"/>
    </source>
</evidence>
<name>A0A3L6FHN8_MAIZE</name>
<gene>
    <name evidence="3" type="ORF">Zm00014a_020375</name>
</gene>
<feature type="transmembrane region" description="Helical" evidence="2">
    <location>
        <begin position="7"/>
        <end position="24"/>
    </location>
</feature>
<feature type="transmembrane region" description="Helical" evidence="2">
    <location>
        <begin position="80"/>
        <end position="101"/>
    </location>
</feature>
<feature type="transmembrane region" description="Helical" evidence="2">
    <location>
        <begin position="179"/>
        <end position="199"/>
    </location>
</feature>
<protein>
    <submittedName>
        <fullName evidence="3">Uncharacterized protein</fullName>
    </submittedName>
</protein>
<dbReference type="AlphaFoldDB" id="A0A3L6FHN8"/>
<organism evidence="3 4">
    <name type="scientific">Zea mays</name>
    <name type="common">Maize</name>
    <dbReference type="NCBI Taxonomy" id="4577"/>
    <lineage>
        <taxon>Eukaryota</taxon>
        <taxon>Viridiplantae</taxon>
        <taxon>Streptophyta</taxon>
        <taxon>Embryophyta</taxon>
        <taxon>Tracheophyta</taxon>
        <taxon>Spermatophyta</taxon>
        <taxon>Magnoliopsida</taxon>
        <taxon>Liliopsida</taxon>
        <taxon>Poales</taxon>
        <taxon>Poaceae</taxon>
        <taxon>PACMAD clade</taxon>
        <taxon>Panicoideae</taxon>
        <taxon>Andropogonodae</taxon>
        <taxon>Andropogoneae</taxon>
        <taxon>Tripsacinae</taxon>
        <taxon>Zea</taxon>
    </lineage>
</organism>
<comment type="caution">
    <text evidence="3">The sequence shown here is derived from an EMBL/GenBank/DDBJ whole genome shotgun (WGS) entry which is preliminary data.</text>
</comment>
<evidence type="ECO:0000313" key="4">
    <source>
        <dbReference type="Proteomes" id="UP000251960"/>
    </source>
</evidence>
<accession>A0A3L6FHN8</accession>
<feature type="transmembrane region" description="Helical" evidence="2">
    <location>
        <begin position="326"/>
        <end position="348"/>
    </location>
</feature>
<keyword evidence="2" id="KW-0472">Membrane</keyword>
<feature type="transmembrane region" description="Helical" evidence="2">
    <location>
        <begin position="211"/>
        <end position="234"/>
    </location>
</feature>
<sequence length="389" mass="41158">MNRYRAFAEGVVVMVCPVLLAIALKKVDLKSEEHGGAVPTTMLVVAAVTLVAGICPYLVCCLSKRFFNYNGSSSGSPHAATMLLAPLSSTCLVALACWIVHLILDSWAFPAVGALVGLCSAIRTVMHFTTRAGQGDAEMEYCDRLESSLDFLVGITALLFLGLEGLALEGQINSSSGRLTTPIGTSFVVCVFAASLMLVETMPPRRLVRYLTETIDILTGFAVSLAMFFIMYPLMGLRALLLLAAPFLILMAYVFYVAIGKDDGNNNHQVASANGDEESSGVSSSRRSGAAADGDNKPASLELTKVTFAGFLAVSIPSISKGSVTIYSECFLHLAAAAVVSGLVWRLLTHYKKSQTTVATVADIASFCTHLCVAVAVIPFTIMAGNALS</sequence>
<feature type="transmembrane region" description="Helical" evidence="2">
    <location>
        <begin position="107"/>
        <end position="126"/>
    </location>
</feature>
<keyword evidence="2" id="KW-1133">Transmembrane helix</keyword>
<dbReference type="ExpressionAtlas" id="A0A3L6FHN8">
    <property type="expression patterns" value="baseline and differential"/>
</dbReference>
<evidence type="ECO:0000313" key="3">
    <source>
        <dbReference type="EMBL" id="PWZ32706.1"/>
    </source>
</evidence>
<feature type="region of interest" description="Disordered" evidence="1">
    <location>
        <begin position="268"/>
        <end position="296"/>
    </location>
</feature>
<evidence type="ECO:0000256" key="1">
    <source>
        <dbReference type="SAM" id="MobiDB-lite"/>
    </source>
</evidence>
<reference evidence="3 4" key="1">
    <citation type="journal article" date="2018" name="Nat. Genet.">
        <title>Extensive intraspecific gene order and gene structural variations between Mo17 and other maize genomes.</title>
        <authorList>
            <person name="Sun S."/>
            <person name="Zhou Y."/>
            <person name="Chen J."/>
            <person name="Shi J."/>
            <person name="Zhao H."/>
            <person name="Zhao H."/>
            <person name="Song W."/>
            <person name="Zhang M."/>
            <person name="Cui Y."/>
            <person name="Dong X."/>
            <person name="Liu H."/>
            <person name="Ma X."/>
            <person name="Jiao Y."/>
            <person name="Wang B."/>
            <person name="Wei X."/>
            <person name="Stein J.C."/>
            <person name="Glaubitz J.C."/>
            <person name="Lu F."/>
            <person name="Yu G."/>
            <person name="Liang C."/>
            <person name="Fengler K."/>
            <person name="Li B."/>
            <person name="Rafalski A."/>
            <person name="Schnable P.S."/>
            <person name="Ware D.H."/>
            <person name="Buckler E.S."/>
            <person name="Lai J."/>
        </authorList>
    </citation>
    <scope>NUCLEOTIDE SEQUENCE [LARGE SCALE GENOMIC DNA]</scope>
    <source>
        <strain evidence="4">cv. Missouri 17</strain>
        <tissue evidence="3">Seedling</tissue>
    </source>
</reference>
<feature type="transmembrane region" description="Helical" evidence="2">
    <location>
        <begin position="36"/>
        <end position="59"/>
    </location>
</feature>
<feature type="transmembrane region" description="Helical" evidence="2">
    <location>
        <begin position="147"/>
        <end position="167"/>
    </location>
</feature>
<feature type="transmembrane region" description="Helical" evidence="2">
    <location>
        <begin position="240"/>
        <end position="259"/>
    </location>
</feature>
<feature type="compositionally biased region" description="Low complexity" evidence="1">
    <location>
        <begin position="280"/>
        <end position="293"/>
    </location>
</feature>
<keyword evidence="2" id="KW-0812">Transmembrane</keyword>
<feature type="transmembrane region" description="Helical" evidence="2">
    <location>
        <begin position="360"/>
        <end position="382"/>
    </location>
</feature>
<proteinExistence type="predicted"/>
<dbReference type="EMBL" id="NCVQ01000004">
    <property type="protein sequence ID" value="PWZ32706.1"/>
    <property type="molecule type" value="Genomic_DNA"/>
</dbReference>
<dbReference type="Proteomes" id="UP000251960">
    <property type="component" value="Chromosome 3"/>
</dbReference>